<feature type="transmembrane region" description="Helical" evidence="5">
    <location>
        <begin position="76"/>
        <end position="94"/>
    </location>
</feature>
<dbReference type="OrthoDB" id="3358017at2759"/>
<evidence type="ECO:0008006" key="8">
    <source>
        <dbReference type="Google" id="ProtNLM"/>
    </source>
</evidence>
<evidence type="ECO:0000313" key="6">
    <source>
        <dbReference type="EMBL" id="KAF5310457.1"/>
    </source>
</evidence>
<dbReference type="EMBL" id="JAACJK010000229">
    <property type="protein sequence ID" value="KAF5310457.1"/>
    <property type="molecule type" value="Genomic_DNA"/>
</dbReference>
<dbReference type="PANTHER" id="PTHR31465">
    <property type="entry name" value="PROTEIN RTA1-RELATED"/>
    <property type="match status" value="1"/>
</dbReference>
<feature type="transmembrane region" description="Helical" evidence="5">
    <location>
        <begin position="246"/>
        <end position="264"/>
    </location>
</feature>
<reference evidence="6 7" key="1">
    <citation type="journal article" date="2020" name="ISME J.">
        <title>Uncovering the hidden diversity of litter-decomposition mechanisms in mushroom-forming fungi.</title>
        <authorList>
            <person name="Floudas D."/>
            <person name="Bentzer J."/>
            <person name="Ahren D."/>
            <person name="Johansson T."/>
            <person name="Persson P."/>
            <person name="Tunlid A."/>
        </authorList>
    </citation>
    <scope>NUCLEOTIDE SEQUENCE [LARGE SCALE GENOMIC DNA]</scope>
    <source>
        <strain evidence="6 7">CBS 175.51</strain>
    </source>
</reference>
<keyword evidence="4 5" id="KW-0472">Membrane</keyword>
<evidence type="ECO:0000313" key="7">
    <source>
        <dbReference type="Proteomes" id="UP000541558"/>
    </source>
</evidence>
<evidence type="ECO:0000256" key="4">
    <source>
        <dbReference type="ARBA" id="ARBA00023136"/>
    </source>
</evidence>
<accession>A0A8H5AT25</accession>
<dbReference type="Proteomes" id="UP000541558">
    <property type="component" value="Unassembled WGS sequence"/>
</dbReference>
<gene>
    <name evidence="6" type="ORF">D9611_012297</name>
</gene>
<keyword evidence="3 5" id="KW-1133">Transmembrane helix</keyword>
<proteinExistence type="predicted"/>
<name>A0A8H5AT25_9AGAR</name>
<dbReference type="Pfam" id="PF04479">
    <property type="entry name" value="RTA1"/>
    <property type="match status" value="1"/>
</dbReference>
<protein>
    <recommendedName>
        <fullName evidence="8">RTA1-domain-containing protein</fullName>
    </recommendedName>
</protein>
<sequence>MCLSINFFFSIFRPFPLPVHDLDMALSTEGLTHDEIIRLTPYNYIPSQGVALTMLVLFGLSTLLHTGQSIYHKTWFLLPTVVLCGVMEILGWSGRLWSYYDPLNDIPFQIQISLTILAPTPLIAATFVLFGRIINRLGTSYSRLTPRQYTILFCACDVISLVVQAVGGGLAATANPVNGRDPEVGGNIMLGGIAFQLLVITVFSACAGEFIYRYLTKRPLRAATSSLTDVRDGSSARGTLTPKLKIMLCALSLSTLVLFIRAIYRTIELVDGWNGRIISTEVYFNVLDGAMVIIAIYTLNFVHPGIFLFSETETQHLSEKLQSRSNSV</sequence>
<keyword evidence="7" id="KW-1185">Reference proteome</keyword>
<comment type="caution">
    <text evidence="6">The sequence shown here is derived from an EMBL/GenBank/DDBJ whole genome shotgun (WGS) entry which is preliminary data.</text>
</comment>
<feature type="transmembrane region" description="Helical" evidence="5">
    <location>
        <begin position="284"/>
        <end position="302"/>
    </location>
</feature>
<feature type="transmembrane region" description="Helical" evidence="5">
    <location>
        <begin position="151"/>
        <end position="173"/>
    </location>
</feature>
<keyword evidence="2 5" id="KW-0812">Transmembrane</keyword>
<feature type="transmembrane region" description="Helical" evidence="5">
    <location>
        <begin position="106"/>
        <end position="130"/>
    </location>
</feature>
<dbReference type="PANTHER" id="PTHR31465:SF9">
    <property type="entry name" value="SPHINGOID LONG-CHAIN BASE TRANSPORTER RSB1"/>
    <property type="match status" value="1"/>
</dbReference>
<evidence type="ECO:0000256" key="2">
    <source>
        <dbReference type="ARBA" id="ARBA00022692"/>
    </source>
</evidence>
<dbReference type="GO" id="GO:0005886">
    <property type="term" value="C:plasma membrane"/>
    <property type="evidence" value="ECO:0007669"/>
    <property type="project" value="TreeGrafter"/>
</dbReference>
<organism evidence="6 7">
    <name type="scientific">Ephemerocybe angulata</name>
    <dbReference type="NCBI Taxonomy" id="980116"/>
    <lineage>
        <taxon>Eukaryota</taxon>
        <taxon>Fungi</taxon>
        <taxon>Dikarya</taxon>
        <taxon>Basidiomycota</taxon>
        <taxon>Agaricomycotina</taxon>
        <taxon>Agaricomycetes</taxon>
        <taxon>Agaricomycetidae</taxon>
        <taxon>Agaricales</taxon>
        <taxon>Agaricineae</taxon>
        <taxon>Psathyrellaceae</taxon>
        <taxon>Ephemerocybe</taxon>
    </lineage>
</organism>
<dbReference type="InterPro" id="IPR007568">
    <property type="entry name" value="RTA1"/>
</dbReference>
<dbReference type="AlphaFoldDB" id="A0A8H5AT25"/>
<evidence type="ECO:0000256" key="1">
    <source>
        <dbReference type="ARBA" id="ARBA00004141"/>
    </source>
</evidence>
<feature type="transmembrane region" description="Helical" evidence="5">
    <location>
        <begin position="44"/>
        <end position="64"/>
    </location>
</feature>
<evidence type="ECO:0000256" key="5">
    <source>
        <dbReference type="SAM" id="Phobius"/>
    </source>
</evidence>
<feature type="transmembrane region" description="Helical" evidence="5">
    <location>
        <begin position="193"/>
        <end position="212"/>
    </location>
</feature>
<evidence type="ECO:0000256" key="3">
    <source>
        <dbReference type="ARBA" id="ARBA00022989"/>
    </source>
</evidence>
<comment type="subcellular location">
    <subcellularLocation>
        <location evidence="1">Membrane</location>
        <topology evidence="1">Multi-pass membrane protein</topology>
    </subcellularLocation>
</comment>
<dbReference type="GO" id="GO:0000324">
    <property type="term" value="C:fungal-type vacuole"/>
    <property type="evidence" value="ECO:0007669"/>
    <property type="project" value="TreeGrafter"/>
</dbReference>